<organism evidence="2 3">
    <name type="scientific">Comamonas terrigena</name>
    <dbReference type="NCBI Taxonomy" id="32013"/>
    <lineage>
        <taxon>Bacteria</taxon>
        <taxon>Pseudomonadati</taxon>
        <taxon>Pseudomonadota</taxon>
        <taxon>Betaproteobacteria</taxon>
        <taxon>Burkholderiales</taxon>
        <taxon>Comamonadaceae</taxon>
        <taxon>Comamonas</taxon>
    </lineage>
</organism>
<dbReference type="EMBL" id="PDEA01000001">
    <property type="protein sequence ID" value="PEH87814.1"/>
    <property type="molecule type" value="Genomic_DNA"/>
</dbReference>
<dbReference type="OrthoDB" id="9799238at2"/>
<proteinExistence type="predicted"/>
<evidence type="ECO:0000313" key="3">
    <source>
        <dbReference type="Proteomes" id="UP000220246"/>
    </source>
</evidence>
<feature type="domain" description="RES" evidence="1">
    <location>
        <begin position="74"/>
        <end position="207"/>
    </location>
</feature>
<dbReference type="GeneID" id="80799665"/>
<name>A0A2A7URE3_COMTR</name>
<protein>
    <recommendedName>
        <fullName evidence="1">RES domain-containing protein</fullName>
    </recommendedName>
</protein>
<sequence>MSGSQVWGDSWFGDTGKHLEMPAAWRGILTEYFSASLKLVDDADELQVLEELLGATTPTLHSHQEDKHPQVLAPFNFRPKHASRFRVADRSGFWYGASTLDAAQFEVAYWRMLFIRDSAGLRQSELLTDHSFFQINVAGHGIDLMAQPWSEHRDIWRHPNDYTATQALAEAAEAQHIEWMQYESVRAPHAALAVVFTPNALHGTTHDMNVSLQEWTCKTNRDRVVFVNRSSGAVMAWTIDGD</sequence>
<comment type="caution">
    <text evidence="2">The sequence shown here is derived from an EMBL/GenBank/DDBJ whole genome shotgun (WGS) entry which is preliminary data.</text>
</comment>
<dbReference type="Pfam" id="PF08808">
    <property type="entry name" value="RES"/>
    <property type="match status" value="1"/>
</dbReference>
<accession>A0A2A7URE3</accession>
<dbReference type="STRING" id="1219032.GCA_001515545_02614"/>
<gene>
    <name evidence="2" type="ORF">CRM82_03590</name>
</gene>
<dbReference type="RefSeq" id="WP_066538756.1">
    <property type="nucleotide sequence ID" value="NZ_PDEA01000001.1"/>
</dbReference>
<dbReference type="InterPro" id="IPR014914">
    <property type="entry name" value="RES_dom"/>
</dbReference>
<keyword evidence="3" id="KW-1185">Reference proteome</keyword>
<reference evidence="3" key="1">
    <citation type="submission" date="2017-09" db="EMBL/GenBank/DDBJ databases">
        <title>FDA dAtabase for Regulatory Grade micrObial Sequences (FDA-ARGOS): Supporting development and validation of Infectious Disease Dx tests.</title>
        <authorList>
            <person name="Minogue T."/>
            <person name="Wolcott M."/>
            <person name="Wasieloski L."/>
            <person name="Aguilar W."/>
            <person name="Moore D."/>
            <person name="Tallon L."/>
            <person name="Sadzewicz L."/>
            <person name="Ott S."/>
            <person name="Zhao X."/>
            <person name="Nagaraj S."/>
            <person name="Vavikolanu K."/>
            <person name="Aluvathingal J."/>
            <person name="Nadendla S."/>
            <person name="Sichtig H."/>
        </authorList>
    </citation>
    <scope>NUCLEOTIDE SEQUENCE [LARGE SCALE GENOMIC DNA]</scope>
    <source>
        <strain evidence="3">FDAARGOS_394</strain>
    </source>
</reference>
<evidence type="ECO:0000259" key="1">
    <source>
        <dbReference type="SMART" id="SM00953"/>
    </source>
</evidence>
<dbReference type="SMART" id="SM00953">
    <property type="entry name" value="RES"/>
    <property type="match status" value="1"/>
</dbReference>
<dbReference type="AlphaFoldDB" id="A0A2A7URE3"/>
<dbReference type="Proteomes" id="UP000220246">
    <property type="component" value="Unassembled WGS sequence"/>
</dbReference>
<evidence type="ECO:0000313" key="2">
    <source>
        <dbReference type="EMBL" id="PEH87814.1"/>
    </source>
</evidence>